<organism evidence="3 4">
    <name type="scientific">Lentzea fradiae</name>
    <dbReference type="NCBI Taxonomy" id="200378"/>
    <lineage>
        <taxon>Bacteria</taxon>
        <taxon>Bacillati</taxon>
        <taxon>Actinomycetota</taxon>
        <taxon>Actinomycetes</taxon>
        <taxon>Pseudonocardiales</taxon>
        <taxon>Pseudonocardiaceae</taxon>
        <taxon>Lentzea</taxon>
    </lineage>
</organism>
<proteinExistence type="predicted"/>
<keyword evidence="3" id="KW-0430">Lectin</keyword>
<feature type="chain" id="PRO_5011609183" evidence="1">
    <location>
        <begin position="26"/>
        <end position="162"/>
    </location>
</feature>
<dbReference type="GO" id="GO:0030246">
    <property type="term" value="F:carbohydrate binding"/>
    <property type="evidence" value="ECO:0007669"/>
    <property type="project" value="UniProtKB-KW"/>
</dbReference>
<feature type="domain" description="Ricin B lectin" evidence="2">
    <location>
        <begin position="59"/>
        <end position="157"/>
    </location>
</feature>
<dbReference type="SUPFAM" id="SSF50370">
    <property type="entry name" value="Ricin B-like lectins"/>
    <property type="match status" value="1"/>
</dbReference>
<dbReference type="InterPro" id="IPR000772">
    <property type="entry name" value="Ricin_B_lectin"/>
</dbReference>
<dbReference type="AlphaFoldDB" id="A0A1G8BH46"/>
<evidence type="ECO:0000259" key="2">
    <source>
        <dbReference type="Pfam" id="PF00652"/>
    </source>
</evidence>
<evidence type="ECO:0000313" key="3">
    <source>
        <dbReference type="EMBL" id="SDH32562.1"/>
    </source>
</evidence>
<keyword evidence="4" id="KW-1185">Reference proteome</keyword>
<dbReference type="PROSITE" id="PS50231">
    <property type="entry name" value="RICIN_B_LECTIN"/>
    <property type="match status" value="1"/>
</dbReference>
<keyword evidence="1" id="KW-0732">Signal</keyword>
<dbReference type="EMBL" id="FNCC01000019">
    <property type="protein sequence ID" value="SDH32562.1"/>
    <property type="molecule type" value="Genomic_DNA"/>
</dbReference>
<protein>
    <submittedName>
        <fullName evidence="3">Ricin-type beta-trefoil lectin domain-containing protein</fullName>
    </submittedName>
</protein>
<gene>
    <name evidence="3" type="ORF">SAMN05216553_11968</name>
</gene>
<evidence type="ECO:0000313" key="4">
    <source>
        <dbReference type="Proteomes" id="UP000199623"/>
    </source>
</evidence>
<accession>A0A1G8BH46</accession>
<feature type="signal peptide" evidence="1">
    <location>
        <begin position="1"/>
        <end position="25"/>
    </location>
</feature>
<dbReference type="RefSeq" id="WP_090058422.1">
    <property type="nucleotide sequence ID" value="NZ_FNCC01000019.1"/>
</dbReference>
<name>A0A1G8BH46_9PSEU</name>
<dbReference type="OrthoDB" id="3691669at2"/>
<dbReference type="InterPro" id="IPR035992">
    <property type="entry name" value="Ricin_B-like_lectins"/>
</dbReference>
<reference evidence="4" key="1">
    <citation type="submission" date="2016-10" db="EMBL/GenBank/DDBJ databases">
        <authorList>
            <person name="Varghese N."/>
            <person name="Submissions S."/>
        </authorList>
    </citation>
    <scope>NUCLEOTIDE SEQUENCE [LARGE SCALE GENOMIC DNA]</scope>
    <source>
        <strain evidence="4">CGMCC 4.3506</strain>
    </source>
</reference>
<evidence type="ECO:0000256" key="1">
    <source>
        <dbReference type="SAM" id="SignalP"/>
    </source>
</evidence>
<sequence length="162" mass="17741">MAMRRTLVAVVVAGLVAVCAPAAGAEQTRTEGLAAQDTVAVIESANGSEDVWLQTLWDTKPVIVDDYRGNDRQVWRLGSGDNLIRNVGTGLCAAAIGGVLKGRECDADDPGQLWWREGSGNSRVFVNDEFGTCLAYDGHERSPRLERCDLSDRDQRWYVNEQ</sequence>
<dbReference type="Gene3D" id="2.80.10.50">
    <property type="match status" value="1"/>
</dbReference>
<dbReference type="Pfam" id="PF00652">
    <property type="entry name" value="Ricin_B_lectin"/>
    <property type="match status" value="1"/>
</dbReference>
<dbReference type="Proteomes" id="UP000199623">
    <property type="component" value="Unassembled WGS sequence"/>
</dbReference>